<dbReference type="PROSITE" id="PS51186">
    <property type="entry name" value="GNAT"/>
    <property type="match status" value="1"/>
</dbReference>
<protein>
    <submittedName>
        <fullName evidence="2">GNAT family N-acetyltransferase</fullName>
    </submittedName>
</protein>
<dbReference type="Pfam" id="PF00583">
    <property type="entry name" value="Acetyltransf_1"/>
    <property type="match status" value="1"/>
</dbReference>
<evidence type="ECO:0000313" key="2">
    <source>
        <dbReference type="EMBL" id="MBE6832570.1"/>
    </source>
</evidence>
<evidence type="ECO:0000259" key="1">
    <source>
        <dbReference type="PROSITE" id="PS51186"/>
    </source>
</evidence>
<dbReference type="GO" id="GO:0016747">
    <property type="term" value="F:acyltransferase activity, transferring groups other than amino-acyl groups"/>
    <property type="evidence" value="ECO:0007669"/>
    <property type="project" value="InterPro"/>
</dbReference>
<dbReference type="CDD" id="cd04301">
    <property type="entry name" value="NAT_SF"/>
    <property type="match status" value="1"/>
</dbReference>
<evidence type="ECO:0000313" key="3">
    <source>
        <dbReference type="Proteomes" id="UP000754750"/>
    </source>
</evidence>
<comment type="caution">
    <text evidence="2">The sequence shown here is derived from an EMBL/GenBank/DDBJ whole genome shotgun (WGS) entry which is preliminary data.</text>
</comment>
<gene>
    <name evidence="2" type="ORF">E7512_03140</name>
</gene>
<name>A0A928KV62_9FIRM</name>
<dbReference type="Proteomes" id="UP000754750">
    <property type="component" value="Unassembled WGS sequence"/>
</dbReference>
<accession>A0A928KV62</accession>
<dbReference type="InterPro" id="IPR016181">
    <property type="entry name" value="Acyl_CoA_acyltransferase"/>
</dbReference>
<dbReference type="EMBL" id="SVNY01000001">
    <property type="protein sequence ID" value="MBE6832570.1"/>
    <property type="molecule type" value="Genomic_DNA"/>
</dbReference>
<dbReference type="Gene3D" id="3.40.630.30">
    <property type="match status" value="1"/>
</dbReference>
<dbReference type="AlphaFoldDB" id="A0A928KV62"/>
<reference evidence="2" key="1">
    <citation type="submission" date="2019-04" db="EMBL/GenBank/DDBJ databases">
        <title>Evolution of Biomass-Degrading Anaerobic Consortia Revealed by Metagenomics.</title>
        <authorList>
            <person name="Peng X."/>
        </authorList>
    </citation>
    <scope>NUCLEOTIDE SEQUENCE</scope>
    <source>
        <strain evidence="2">SIG551</strain>
    </source>
</reference>
<dbReference type="SUPFAM" id="SSF55729">
    <property type="entry name" value="Acyl-CoA N-acyltransferases (Nat)"/>
    <property type="match status" value="1"/>
</dbReference>
<feature type="domain" description="N-acetyltransferase" evidence="1">
    <location>
        <begin position="1"/>
        <end position="121"/>
    </location>
</feature>
<organism evidence="2 3">
    <name type="scientific">Faecalispora sporosphaeroides</name>
    <dbReference type="NCBI Taxonomy" id="1549"/>
    <lineage>
        <taxon>Bacteria</taxon>
        <taxon>Bacillati</taxon>
        <taxon>Bacillota</taxon>
        <taxon>Clostridia</taxon>
        <taxon>Eubacteriales</taxon>
        <taxon>Oscillospiraceae</taxon>
        <taxon>Faecalispora</taxon>
    </lineage>
</organism>
<proteinExistence type="predicted"/>
<sequence length="145" mass="16512">MVYEDCILNCLHSESSLPQWYLLRDGEELVGGAGMIPNDFISRMDLYPWLCALFIEKEHRGHSYGALLMEQIKTEAALLGFPYLYLCTGHVGYYERYGFEYLAQGYHPWGENSRIYRCGLNRQYIEKPSGFSAAIPAAHRSGADG</sequence>
<dbReference type="InterPro" id="IPR000182">
    <property type="entry name" value="GNAT_dom"/>
</dbReference>